<evidence type="ECO:0000256" key="3">
    <source>
        <dbReference type="SAM" id="MobiDB-lite"/>
    </source>
</evidence>
<dbReference type="GO" id="GO:0005524">
    <property type="term" value="F:ATP binding"/>
    <property type="evidence" value="ECO:0007669"/>
    <property type="project" value="UniProtKB-KW"/>
</dbReference>
<evidence type="ECO:0000256" key="2">
    <source>
        <dbReference type="ARBA" id="ARBA00022840"/>
    </source>
</evidence>
<dbReference type="Gene3D" id="3.40.850.10">
    <property type="entry name" value="Kinesin motor domain"/>
    <property type="match status" value="1"/>
</dbReference>
<keyword evidence="1" id="KW-0547">Nucleotide-binding</keyword>
<dbReference type="SUPFAM" id="SSF52540">
    <property type="entry name" value="P-loop containing nucleoside triphosphate hydrolases"/>
    <property type="match status" value="1"/>
</dbReference>
<evidence type="ECO:0000313" key="5">
    <source>
        <dbReference type="WBParaSite" id="SVE_1626500.1"/>
    </source>
</evidence>
<feature type="region of interest" description="Disordered" evidence="3">
    <location>
        <begin position="1182"/>
        <end position="1232"/>
    </location>
</feature>
<keyword evidence="4" id="KW-1185">Reference proteome</keyword>
<feature type="compositionally biased region" description="Polar residues" evidence="3">
    <location>
        <begin position="1194"/>
        <end position="1219"/>
    </location>
</feature>
<dbReference type="WBParaSite" id="SVE_1626500.1">
    <property type="protein sequence ID" value="SVE_1626500.1"/>
    <property type="gene ID" value="SVE_1626500"/>
</dbReference>
<reference evidence="4" key="1">
    <citation type="submission" date="2014-07" db="EMBL/GenBank/DDBJ databases">
        <authorList>
            <person name="Martin A.A"/>
            <person name="De Silva N."/>
        </authorList>
    </citation>
    <scope>NUCLEOTIDE SEQUENCE</scope>
</reference>
<sequence length="1356" mass="153443">MAATYTINEYFIKKPTFKIIVSGVNNNITKRYHHHNKGMEKETNLYSEIKKKKKVSPDGGKRLKGESNDLSIPPSTLKMIENAGDPDIPIKTTNVPKLQIYAKLSDYNLKNEKIEIIPEKSDIDFGFNFTSNSGIVIHSNCAFNHVFKPEDTIKKIAPTILAPLYQLLFNGFNGSLIYMGSLGNDKTQFLYQNTTQSNYGFFFHTLQWAFSLLSTYLTSNSLSSTDAYIKISALHFSQRSNTITDLMSIFTENFEPKKNPEYNNTSYYDNISDIYENDDEIDRTCKEMKKIETLKEIHIPTLEDGIYYFKKIMEFQHLGDDETQRTEHTFYFINLYRKQKPSKMKGKESKENDESPIIKSTLTLIDMGLGERKSKGDPTIITMPGISNILQLIFQGQKHLLSRNSLFTSLFQEYLITSKNKTTVLLTNFSPGDRLNDQANIFHLFCKLFKITNGSRKNSNNKIKNSSSNEINCKNKIFNDGTLKKTENLSEYSGAETVIFLGEENISRSSLLGGSENDKTIKGSNSDGSRISMKNKIISTKNAVPIDFPPTMEKQMLAGFGNINFINEVKNLEDINVQKKNNVKHLKDNVIGAVFGEEYISKEREYMIWKWMKDNKEDIDRENIIFENIYADMDKERRLGKNDTSKTDSGIQCDDSEIDHEQMKLWITGRRLDDITEVDEDISCRSNLLSRKSKTYIEIGKSMPREALAEKTILKDEGCSVDQILSPLRILKDNTLKNEIDLSQLSLDDISLNENGNSDDDFECESIPDDDLEKAMEASLSLSSIKSHEILCRMNKNNRNSLINNPIPEDKSLDITNYSTQPSDSTIPSETAFYRKASYLEMYAEEKLHKILDKEEAENRKKKQNIIGRKIKNVLPENILKCCDKNGTISNDTSTISKNGGIFVYDSTLTDNTLSKKSISLVGNNANCTDSMYPVNGSINKCWKLSTSPTALKCCFSPMINSETSATSEEFSKQPSPECQKNTSIEKIEVKESKIPIISEEDRQQIKEQLVSFTKKQKSNLLHTRQHSSLPITPLKKLSLQSPLKRIEEAEKKIKSQGGDTIPTSSSTFLNTFITKDNIINYSGTRNNRSNSIDIVEGFGNEFLLMNGRKSSGKVKDNNIHDINYSNSCNNTIKRSSKNNLFGSNNNRKNSNLPVLLNSKLPPSPYSKITSAKMVDYNNGTVSSSGHGSDDARTSTTFKCSSNGVSPGNDSSPVSSKTPTHGIGLNKGKNRESFSASSGYESADYQNIHYNLKHLNIKPLKRTSTFNSIHLGGYANETIKMIKDEQETLKKELKEAQKRIKVFGSPEEEEMSLSDERVFEDVDKDTIIQTLLTENKVLRKRILAARNHVMMVTSFM</sequence>
<evidence type="ECO:0000256" key="1">
    <source>
        <dbReference type="ARBA" id="ARBA00022741"/>
    </source>
</evidence>
<reference evidence="5" key="2">
    <citation type="submission" date="2015-08" db="UniProtKB">
        <authorList>
            <consortium name="WormBaseParasite"/>
        </authorList>
    </citation>
    <scope>IDENTIFICATION</scope>
</reference>
<protein>
    <submittedName>
        <fullName evidence="5">Kinesin-like protein CG14535 (inferred by orthology to a D. melanogaster protein)</fullName>
    </submittedName>
</protein>
<organism evidence="4 5">
    <name type="scientific">Strongyloides venezuelensis</name>
    <name type="common">Threadworm</name>
    <dbReference type="NCBI Taxonomy" id="75913"/>
    <lineage>
        <taxon>Eukaryota</taxon>
        <taxon>Metazoa</taxon>
        <taxon>Ecdysozoa</taxon>
        <taxon>Nematoda</taxon>
        <taxon>Chromadorea</taxon>
        <taxon>Rhabditida</taxon>
        <taxon>Tylenchina</taxon>
        <taxon>Panagrolaimomorpha</taxon>
        <taxon>Strongyloidoidea</taxon>
        <taxon>Strongyloididae</taxon>
        <taxon>Strongyloides</taxon>
    </lineage>
</organism>
<dbReference type="InterPro" id="IPR027417">
    <property type="entry name" value="P-loop_NTPase"/>
</dbReference>
<name>A0A0K0FVA0_STRVS</name>
<dbReference type="InterPro" id="IPR036961">
    <property type="entry name" value="Kinesin_motor_dom_sf"/>
</dbReference>
<dbReference type="Proteomes" id="UP000035680">
    <property type="component" value="Unassembled WGS sequence"/>
</dbReference>
<accession>A0A0K0FVA0</accession>
<feature type="region of interest" description="Disordered" evidence="3">
    <location>
        <begin position="1136"/>
        <end position="1160"/>
    </location>
</feature>
<keyword evidence="2" id="KW-0067">ATP-binding</keyword>
<evidence type="ECO:0000313" key="4">
    <source>
        <dbReference type="Proteomes" id="UP000035680"/>
    </source>
</evidence>
<dbReference type="STRING" id="75913.A0A0K0FVA0"/>
<proteinExistence type="predicted"/>
<feature type="compositionally biased region" description="Polar residues" evidence="3">
    <location>
        <begin position="1136"/>
        <end position="1153"/>
    </location>
</feature>